<reference evidence="1 2" key="1">
    <citation type="submission" date="2016-10" db="EMBL/GenBank/DDBJ databases">
        <authorList>
            <person name="de Groot N.N."/>
        </authorList>
    </citation>
    <scope>NUCLEOTIDE SEQUENCE [LARGE SCALE GENOMIC DNA]</scope>
    <source>
        <strain evidence="1 2">Nm1</strain>
    </source>
</reference>
<dbReference type="Proteomes" id="UP000198640">
    <property type="component" value="Unassembled WGS sequence"/>
</dbReference>
<gene>
    <name evidence="1" type="ORF">SAMN05421881_10344</name>
</gene>
<dbReference type="PANTHER" id="PTHR30348:SF4">
    <property type="entry name" value="DUF72 DOMAIN-CONTAINING PROTEIN"/>
    <property type="match status" value="1"/>
</dbReference>
<organism evidence="1 2">
    <name type="scientific">Nitrosomonas halophila</name>
    <dbReference type="NCBI Taxonomy" id="44576"/>
    <lineage>
        <taxon>Bacteria</taxon>
        <taxon>Pseudomonadati</taxon>
        <taxon>Pseudomonadota</taxon>
        <taxon>Betaproteobacteria</taxon>
        <taxon>Nitrosomonadales</taxon>
        <taxon>Nitrosomonadaceae</taxon>
        <taxon>Nitrosomonas</taxon>
    </lineage>
</organism>
<dbReference type="PANTHER" id="PTHR30348">
    <property type="entry name" value="UNCHARACTERIZED PROTEIN YECE"/>
    <property type="match status" value="1"/>
</dbReference>
<dbReference type="RefSeq" id="WP_090414370.1">
    <property type="nucleotide sequence ID" value="NZ_FNOY01000034.1"/>
</dbReference>
<proteinExistence type="predicted"/>
<dbReference type="Gene3D" id="3.20.20.410">
    <property type="entry name" value="Protein of unknown function UPF0759"/>
    <property type="match status" value="1"/>
</dbReference>
<dbReference type="InterPro" id="IPR002763">
    <property type="entry name" value="DUF72"/>
</dbReference>
<dbReference type="STRING" id="44576.SAMN05421881_10344"/>
<evidence type="ECO:0000313" key="1">
    <source>
        <dbReference type="EMBL" id="SDY40796.1"/>
    </source>
</evidence>
<dbReference type="SUPFAM" id="SSF117396">
    <property type="entry name" value="TM1631-like"/>
    <property type="match status" value="1"/>
</dbReference>
<evidence type="ECO:0000313" key="2">
    <source>
        <dbReference type="Proteomes" id="UP000198640"/>
    </source>
</evidence>
<dbReference type="Pfam" id="PF01904">
    <property type="entry name" value="DUF72"/>
    <property type="match status" value="1"/>
</dbReference>
<accession>A0A1H3JLK2</accession>
<dbReference type="InterPro" id="IPR036520">
    <property type="entry name" value="UPF0759_sf"/>
</dbReference>
<dbReference type="AlphaFoldDB" id="A0A1H3JLK2"/>
<keyword evidence="2" id="KW-1185">Reference proteome</keyword>
<protein>
    <submittedName>
        <fullName evidence="1">Uncharacterized conserved protein YecE, DUF72 family</fullName>
    </submittedName>
</protein>
<dbReference type="OrthoDB" id="9780310at2"/>
<name>A0A1H3JLK2_9PROT</name>
<sequence>MPRTADLHQRIAPAHAYIGTSGWHYAAWRKRFYHGLPEQQWLGFYCRHFNSVEINASFYRLQSRETYRRWHDTTPPDFRFSLKGNRYLTHYKKLMNPQPGIRLERERAQGLGAKLRVVLWQLPFSLTIDLARLGEFAQALTAWPEARHAIEFRHPSWFNQQVATCLHTHGIAVCQSDAADWPMWQAITTDLVYMRLHGHDATYASSYPAQALQCWAQHINGWLAENREVHVYFDNDAHGAAPLNARTLASLVLAK</sequence>
<dbReference type="EMBL" id="FNOY01000034">
    <property type="protein sequence ID" value="SDY40796.1"/>
    <property type="molecule type" value="Genomic_DNA"/>
</dbReference>